<organism evidence="4 5">
    <name type="scientific">Blattamonas nauphoetae</name>
    <dbReference type="NCBI Taxonomy" id="2049346"/>
    <lineage>
        <taxon>Eukaryota</taxon>
        <taxon>Metamonada</taxon>
        <taxon>Preaxostyla</taxon>
        <taxon>Oxymonadida</taxon>
        <taxon>Blattamonas</taxon>
    </lineage>
</organism>
<feature type="compositionally biased region" description="Basic and acidic residues" evidence="1">
    <location>
        <begin position="410"/>
        <end position="426"/>
    </location>
</feature>
<feature type="region of interest" description="Disordered" evidence="1">
    <location>
        <begin position="25"/>
        <end position="51"/>
    </location>
</feature>
<proteinExistence type="predicted"/>
<dbReference type="InterPro" id="IPR001005">
    <property type="entry name" value="SANT/Myb"/>
</dbReference>
<feature type="region of interest" description="Disordered" evidence="1">
    <location>
        <begin position="1"/>
        <end position="20"/>
    </location>
</feature>
<dbReference type="InterPro" id="IPR009057">
    <property type="entry name" value="Homeodomain-like_sf"/>
</dbReference>
<accession>A0ABQ9XIU2</accession>
<evidence type="ECO:0000259" key="3">
    <source>
        <dbReference type="PROSITE" id="PS51294"/>
    </source>
</evidence>
<dbReference type="PROSITE" id="PS50090">
    <property type="entry name" value="MYB_LIKE"/>
    <property type="match status" value="2"/>
</dbReference>
<reference evidence="4 5" key="1">
    <citation type="journal article" date="2022" name="bioRxiv">
        <title>Genomics of Preaxostyla Flagellates Illuminates Evolutionary Transitions and the Path Towards Mitochondrial Loss.</title>
        <authorList>
            <person name="Novak L.V.F."/>
            <person name="Treitli S.C."/>
            <person name="Pyrih J."/>
            <person name="Halakuc P."/>
            <person name="Pipaliya S.V."/>
            <person name="Vacek V."/>
            <person name="Brzon O."/>
            <person name="Soukal P."/>
            <person name="Eme L."/>
            <person name="Dacks J.B."/>
            <person name="Karnkowska A."/>
            <person name="Elias M."/>
            <person name="Hampl V."/>
        </authorList>
    </citation>
    <scope>NUCLEOTIDE SEQUENCE [LARGE SCALE GENOMIC DNA]</scope>
    <source>
        <strain evidence="4">NAU3</strain>
        <tissue evidence="4">Gut</tissue>
    </source>
</reference>
<feature type="region of interest" description="Disordered" evidence="1">
    <location>
        <begin position="71"/>
        <end position="91"/>
    </location>
</feature>
<feature type="domain" description="Myb-like" evidence="2">
    <location>
        <begin position="164"/>
        <end position="218"/>
    </location>
</feature>
<feature type="region of interest" description="Disordered" evidence="1">
    <location>
        <begin position="461"/>
        <end position="573"/>
    </location>
</feature>
<feature type="region of interest" description="Disordered" evidence="1">
    <location>
        <begin position="410"/>
        <end position="449"/>
    </location>
</feature>
<dbReference type="InterPro" id="IPR050560">
    <property type="entry name" value="MYB_TF"/>
</dbReference>
<dbReference type="Gene3D" id="1.10.10.60">
    <property type="entry name" value="Homeodomain-like"/>
    <property type="match status" value="2"/>
</dbReference>
<dbReference type="SMART" id="SM00717">
    <property type="entry name" value="SANT"/>
    <property type="match status" value="2"/>
</dbReference>
<dbReference type="EMBL" id="JARBJD010000105">
    <property type="protein sequence ID" value="KAK2952348.1"/>
    <property type="molecule type" value="Genomic_DNA"/>
</dbReference>
<feature type="domain" description="HTH myb-type" evidence="3">
    <location>
        <begin position="223"/>
        <end position="270"/>
    </location>
</feature>
<comment type="caution">
    <text evidence="4">The sequence shown here is derived from an EMBL/GenBank/DDBJ whole genome shotgun (WGS) entry which is preliminary data.</text>
</comment>
<evidence type="ECO:0000256" key="1">
    <source>
        <dbReference type="SAM" id="MobiDB-lite"/>
    </source>
</evidence>
<dbReference type="InterPro" id="IPR017930">
    <property type="entry name" value="Myb_dom"/>
</dbReference>
<feature type="region of interest" description="Disordered" evidence="1">
    <location>
        <begin position="617"/>
        <end position="637"/>
    </location>
</feature>
<sequence>MDVMSKPDHPAPSLHPLPPFNPNFIPPLPLPSSQRLAPAPQTLHFPPYQFPSAPRPVNASAVEVKPTFNPLAGQTQIPHLPSPTPQSTNETIQTEPNPVRYSLTSFYNPSAPTTQVVPSLPLSQDNPPIPPSFNYQLISAAFSSTFNSSSGSTYQYPPAFTMSDTPTKRGKWTPAEDAMLKQIVAESGPDGVKDWLLVSKKIPNRSHKQCRERWTNHLDPLIKKESWTEDEKCQLVRSWFRYGNQWSRIAVDLPGRSQNDIKNRMYSILRYWNTQEARHKTAKYFDQEELAAATGKVNKKGDGIGIKDIVEQIIRSGRNIPAVFFPKGGMSRPGSLSEVGFGLGLTLRGHTRQIMADGTETQQSEIDHDPSRERRIREKRKKRKKDELLDEYVGLDEIDEELEWIAKQKRELESDEESSKSSERTPVKLPPKLPVSIAKPKPQLKVDPVVEIKVEDDLLDDSLFDSDTPSQSDKDTPLAPPIPTSITPQPTKRTKRSTPLPRREPSQRRVTSTPSTPASDKRKTELVNESPFMSGKRSIRKSSWLLNDYVIPQQKPRKKRKKPKNKQKLIVVKTEPMDVQSDVFLADFGFSESSHSTEDDIDQSELPALPEATPVPARMTRGQKKKMKEDEQHTPTRNRLVSHNSLVDTPISQRSERIERMDQNDPERITTPVNPSRITQPALSPFSLGTMTHSPGHAREGEKLEHDVLTSINTPLHNRMIDEKIEGPSGNVDSRLHDVKSKMAKKIFTSLHTLASQHPKHRKWVGPVLRITNDGNEHDCVRSEDKENVTKRTGVVQSKIRAAEASE</sequence>
<dbReference type="Proteomes" id="UP001281761">
    <property type="component" value="Unassembled WGS sequence"/>
</dbReference>
<feature type="domain" description="Myb-like" evidence="2">
    <location>
        <begin position="219"/>
        <end position="269"/>
    </location>
</feature>
<feature type="domain" description="HTH myb-type" evidence="3">
    <location>
        <begin position="168"/>
        <end position="222"/>
    </location>
</feature>
<dbReference type="Pfam" id="PF13921">
    <property type="entry name" value="Myb_DNA-bind_6"/>
    <property type="match status" value="1"/>
</dbReference>
<keyword evidence="5" id="KW-1185">Reference proteome</keyword>
<evidence type="ECO:0000259" key="2">
    <source>
        <dbReference type="PROSITE" id="PS50090"/>
    </source>
</evidence>
<name>A0ABQ9XIU2_9EUKA</name>
<evidence type="ECO:0000313" key="5">
    <source>
        <dbReference type="Proteomes" id="UP001281761"/>
    </source>
</evidence>
<dbReference type="PROSITE" id="PS51294">
    <property type="entry name" value="HTH_MYB"/>
    <property type="match status" value="2"/>
</dbReference>
<dbReference type="PANTHER" id="PTHR45614">
    <property type="entry name" value="MYB PROTEIN-RELATED"/>
    <property type="match status" value="1"/>
</dbReference>
<feature type="region of interest" description="Disordered" evidence="1">
    <location>
        <begin position="356"/>
        <end position="381"/>
    </location>
</feature>
<dbReference type="CDD" id="cd00167">
    <property type="entry name" value="SANT"/>
    <property type="match status" value="2"/>
</dbReference>
<feature type="compositionally biased region" description="Basic residues" evidence="1">
    <location>
        <begin position="555"/>
        <end position="567"/>
    </location>
</feature>
<feature type="compositionally biased region" description="Polar residues" evidence="1">
    <location>
        <begin position="508"/>
        <end position="518"/>
    </location>
</feature>
<evidence type="ECO:0000313" key="4">
    <source>
        <dbReference type="EMBL" id="KAK2952348.1"/>
    </source>
</evidence>
<feature type="compositionally biased region" description="Basic and acidic residues" evidence="1">
    <location>
        <begin position="365"/>
        <end position="376"/>
    </location>
</feature>
<protein>
    <submittedName>
        <fullName evidence="4">Transcriptional activator Myb</fullName>
    </submittedName>
</protein>
<dbReference type="SUPFAM" id="SSF46689">
    <property type="entry name" value="Homeodomain-like"/>
    <property type="match status" value="1"/>
</dbReference>
<gene>
    <name evidence="4" type="ORF">BLNAU_12758</name>
</gene>